<name>A0AAW0BAD7_9AGAR</name>
<keyword evidence="3" id="KW-1185">Reference proteome</keyword>
<feature type="signal peptide" evidence="1">
    <location>
        <begin position="1"/>
        <end position="18"/>
    </location>
</feature>
<dbReference type="AlphaFoldDB" id="A0AAW0BAD7"/>
<evidence type="ECO:0000313" key="3">
    <source>
        <dbReference type="Proteomes" id="UP001383192"/>
    </source>
</evidence>
<keyword evidence="1" id="KW-0732">Signal</keyword>
<organism evidence="2 3">
    <name type="scientific">Paramarasmius palmivorus</name>
    <dbReference type="NCBI Taxonomy" id="297713"/>
    <lineage>
        <taxon>Eukaryota</taxon>
        <taxon>Fungi</taxon>
        <taxon>Dikarya</taxon>
        <taxon>Basidiomycota</taxon>
        <taxon>Agaricomycotina</taxon>
        <taxon>Agaricomycetes</taxon>
        <taxon>Agaricomycetidae</taxon>
        <taxon>Agaricales</taxon>
        <taxon>Marasmiineae</taxon>
        <taxon>Marasmiaceae</taxon>
        <taxon>Paramarasmius</taxon>
    </lineage>
</organism>
<dbReference type="EMBL" id="JAYKXP010000150">
    <property type="protein sequence ID" value="KAK7022748.1"/>
    <property type="molecule type" value="Genomic_DNA"/>
</dbReference>
<feature type="chain" id="PRO_5043519269" evidence="1">
    <location>
        <begin position="19"/>
        <end position="172"/>
    </location>
</feature>
<dbReference type="Proteomes" id="UP001383192">
    <property type="component" value="Unassembled WGS sequence"/>
</dbReference>
<proteinExistence type="predicted"/>
<comment type="caution">
    <text evidence="2">The sequence shown here is derived from an EMBL/GenBank/DDBJ whole genome shotgun (WGS) entry which is preliminary data.</text>
</comment>
<accession>A0AAW0BAD7</accession>
<reference evidence="2 3" key="1">
    <citation type="submission" date="2024-01" db="EMBL/GenBank/DDBJ databases">
        <title>A draft genome for a cacao thread blight-causing isolate of Paramarasmius palmivorus.</title>
        <authorList>
            <person name="Baruah I.K."/>
            <person name="Bukari Y."/>
            <person name="Amoako-Attah I."/>
            <person name="Meinhardt L.W."/>
            <person name="Bailey B.A."/>
            <person name="Cohen S.P."/>
        </authorList>
    </citation>
    <scope>NUCLEOTIDE SEQUENCE [LARGE SCALE GENOMIC DNA]</scope>
    <source>
        <strain evidence="2 3">GH-12</strain>
    </source>
</reference>
<protein>
    <submittedName>
        <fullName evidence="2">Uncharacterized protein</fullName>
    </submittedName>
</protein>
<evidence type="ECO:0000256" key="1">
    <source>
        <dbReference type="SAM" id="SignalP"/>
    </source>
</evidence>
<evidence type="ECO:0000313" key="2">
    <source>
        <dbReference type="EMBL" id="KAK7022748.1"/>
    </source>
</evidence>
<sequence length="172" mass="19091">MSGLWIVILQAKMAALLSKELCPTNWLEFAEVTQEALGILMRISSLKWELDAAENASVDDAVDVLYNYLYLCFAPRSFTPKVVPNVVLEGADLPIQYLLSTEDTVNVIMQQGQGLAPTCELFSVAAHRMLQDPGFWDSTVEGFITLNLTIPHNNKHLLQAKVYGALTLVHVE</sequence>
<gene>
    <name evidence="2" type="ORF">VNI00_016982</name>
</gene>